<gene>
    <name evidence="3" type="ORF">GA0070617_3807</name>
</gene>
<sequence length="137" mass="14072">MVRSAIPIVRLVANAGATVCVGTLVQRPDGTALDLTWATDFGADQRLGGCLALAIGEACMLVLLALLLLRWGLTGGNPHDLAHPAAAGTMQSPATVALVHRSIMPAGEEKSVTSGAPDDDEVGRFDRDVTSGGRGNN</sequence>
<keyword evidence="2" id="KW-0472">Membrane</keyword>
<evidence type="ECO:0000256" key="1">
    <source>
        <dbReference type="SAM" id="MobiDB-lite"/>
    </source>
</evidence>
<keyword evidence="2" id="KW-1133">Transmembrane helix</keyword>
<feature type="transmembrane region" description="Helical" evidence="2">
    <location>
        <begin position="46"/>
        <end position="69"/>
    </location>
</feature>
<dbReference type="AlphaFoldDB" id="A0A1C6UWP1"/>
<keyword evidence="4" id="KW-1185">Reference proteome</keyword>
<organism evidence="3 4">
    <name type="scientific">Micromonospora yangpuensis</name>
    <dbReference type="NCBI Taxonomy" id="683228"/>
    <lineage>
        <taxon>Bacteria</taxon>
        <taxon>Bacillati</taxon>
        <taxon>Actinomycetota</taxon>
        <taxon>Actinomycetes</taxon>
        <taxon>Micromonosporales</taxon>
        <taxon>Micromonosporaceae</taxon>
        <taxon>Micromonospora</taxon>
    </lineage>
</organism>
<name>A0A1C6UWP1_9ACTN</name>
<proteinExistence type="predicted"/>
<evidence type="ECO:0000313" key="3">
    <source>
        <dbReference type="EMBL" id="SCL58401.1"/>
    </source>
</evidence>
<dbReference type="Proteomes" id="UP000198937">
    <property type="component" value="Unassembled WGS sequence"/>
</dbReference>
<evidence type="ECO:0000256" key="2">
    <source>
        <dbReference type="SAM" id="Phobius"/>
    </source>
</evidence>
<dbReference type="EMBL" id="FMIA01000002">
    <property type="protein sequence ID" value="SCL58401.1"/>
    <property type="molecule type" value="Genomic_DNA"/>
</dbReference>
<keyword evidence="2" id="KW-0812">Transmembrane</keyword>
<reference evidence="3 4" key="1">
    <citation type="submission" date="2016-06" db="EMBL/GenBank/DDBJ databases">
        <authorList>
            <person name="Kjaerup R.B."/>
            <person name="Dalgaard T.S."/>
            <person name="Juul-Madsen H.R."/>
        </authorList>
    </citation>
    <scope>NUCLEOTIDE SEQUENCE [LARGE SCALE GENOMIC DNA]</scope>
    <source>
        <strain evidence="3 4">DSM 45577</strain>
    </source>
</reference>
<accession>A0A1C6UWP1</accession>
<feature type="region of interest" description="Disordered" evidence="1">
    <location>
        <begin position="106"/>
        <end position="137"/>
    </location>
</feature>
<protein>
    <submittedName>
        <fullName evidence="3">Uncharacterized protein</fullName>
    </submittedName>
</protein>
<evidence type="ECO:0000313" key="4">
    <source>
        <dbReference type="Proteomes" id="UP000198937"/>
    </source>
</evidence>